<dbReference type="InterPro" id="IPR000914">
    <property type="entry name" value="SBP_5_dom"/>
</dbReference>
<keyword evidence="3" id="KW-0813">Transport</keyword>
<evidence type="ECO:0000259" key="6">
    <source>
        <dbReference type="Pfam" id="PF00496"/>
    </source>
</evidence>
<dbReference type="InterPro" id="IPR030678">
    <property type="entry name" value="Peptide/Ni-bd"/>
</dbReference>
<feature type="chain" id="PRO_5021003283" evidence="5">
    <location>
        <begin position="25"/>
        <end position="573"/>
    </location>
</feature>
<dbReference type="InterPro" id="IPR039424">
    <property type="entry name" value="SBP_5"/>
</dbReference>
<evidence type="ECO:0000313" key="7">
    <source>
        <dbReference type="EMBL" id="QBD82131.1"/>
    </source>
</evidence>
<dbReference type="OrthoDB" id="9783874at2"/>
<dbReference type="PANTHER" id="PTHR30290">
    <property type="entry name" value="PERIPLASMIC BINDING COMPONENT OF ABC TRANSPORTER"/>
    <property type="match status" value="1"/>
</dbReference>
<keyword evidence="4 5" id="KW-0732">Signal</keyword>
<dbReference type="EMBL" id="CP035758">
    <property type="protein sequence ID" value="QBD82131.1"/>
    <property type="molecule type" value="Genomic_DNA"/>
</dbReference>
<evidence type="ECO:0000256" key="5">
    <source>
        <dbReference type="SAM" id="SignalP"/>
    </source>
</evidence>
<gene>
    <name evidence="7" type="ORF">EPA93_41595</name>
</gene>
<dbReference type="PANTHER" id="PTHR30290:SF10">
    <property type="entry name" value="PERIPLASMIC OLIGOPEPTIDE-BINDING PROTEIN-RELATED"/>
    <property type="match status" value="1"/>
</dbReference>
<dbReference type="SUPFAM" id="SSF53850">
    <property type="entry name" value="Periplasmic binding protein-like II"/>
    <property type="match status" value="1"/>
</dbReference>
<reference evidence="7 8" key="1">
    <citation type="submission" date="2019-01" db="EMBL/GenBank/DDBJ databases">
        <title>Ktedonosporobacter rubrisoli SCAWS-G2.</title>
        <authorList>
            <person name="Huang Y."/>
            <person name="Yan B."/>
        </authorList>
    </citation>
    <scope>NUCLEOTIDE SEQUENCE [LARGE SCALE GENOMIC DNA]</scope>
    <source>
        <strain evidence="7 8">SCAWS-G2</strain>
    </source>
</reference>
<feature type="signal peptide" evidence="5">
    <location>
        <begin position="1"/>
        <end position="24"/>
    </location>
</feature>
<proteinExistence type="inferred from homology"/>
<dbReference type="PROSITE" id="PS51257">
    <property type="entry name" value="PROKAR_LIPOPROTEIN"/>
    <property type="match status" value="1"/>
</dbReference>
<evidence type="ECO:0000256" key="1">
    <source>
        <dbReference type="ARBA" id="ARBA00004196"/>
    </source>
</evidence>
<protein>
    <submittedName>
        <fullName evidence="7">Peptide ABC transporter substrate-binding protein</fullName>
    </submittedName>
</protein>
<comment type="subcellular location">
    <subcellularLocation>
        <location evidence="1">Cell envelope</location>
    </subcellularLocation>
</comment>
<feature type="domain" description="Solute-binding protein family 5" evidence="6">
    <location>
        <begin position="92"/>
        <end position="481"/>
    </location>
</feature>
<evidence type="ECO:0000313" key="8">
    <source>
        <dbReference type="Proteomes" id="UP000290365"/>
    </source>
</evidence>
<dbReference type="GO" id="GO:0043190">
    <property type="term" value="C:ATP-binding cassette (ABC) transporter complex"/>
    <property type="evidence" value="ECO:0007669"/>
    <property type="project" value="InterPro"/>
</dbReference>
<sequence>MYFGKNLAVKVVGIFLCLMALLLAACGSGGGNTAGTSSSGTSSKAPDDKQVLHYPVVGDISTFDPALVEDTDSNFPIQCVFTGLVTLDKDLKVAPQLAQSWKTSSDGLTWTFTLKPGLKFSDGAPLTSQDVVYSINRTLLPATNSPVAYYLSLIQDYDKVTKGKVPTLIGDSLLAPDPNTVVIKISKPGAYFLQALAYPTSYVVEKSLIDKYSKKWTDHLNEGGGDGPFKVEKYAHTTGIELVPNENYYDAKPQLKHLSVVFYTDQDGMYKAYQSNQLDFTPIPPANVASQKGTPSFHEIPILTIRYIAMNYLIKPFDNIKIRQAFDLALNKDLIVQSAMKNVFTPSNHIVPSGMPGYNAQLTGPDGTTNTQGNADKAKQLLQEGMKEAGYASVSALPPITLTFYPRNQGFKDAITAAAQMWQTTLGIKVNVAIVSRAKLLDLSTASVNNPNGLQIWQAGWNADYPDPQDWLSTFFAKGADYNQFNYGQNSSADASAQQAVQKELLEADATQDATQRMKLYNDAEQKIITDVGWLSLWQEKVQYLLRPSVQNLALNAQQLIPPDDWSKIYISQ</sequence>
<dbReference type="Pfam" id="PF00496">
    <property type="entry name" value="SBP_bac_5"/>
    <property type="match status" value="1"/>
</dbReference>
<dbReference type="PIRSF" id="PIRSF002741">
    <property type="entry name" value="MppA"/>
    <property type="match status" value="1"/>
</dbReference>
<comment type="similarity">
    <text evidence="2">Belongs to the bacterial solute-binding protein 5 family.</text>
</comment>
<dbReference type="Proteomes" id="UP000290365">
    <property type="component" value="Chromosome"/>
</dbReference>
<dbReference type="AlphaFoldDB" id="A0A4V0Z064"/>
<dbReference type="KEGG" id="kbs:EPA93_41595"/>
<keyword evidence="8" id="KW-1185">Reference proteome</keyword>
<name>A0A4V0Z064_KTERU</name>
<dbReference type="Gene3D" id="3.10.105.10">
    <property type="entry name" value="Dipeptide-binding Protein, Domain 3"/>
    <property type="match status" value="1"/>
</dbReference>
<evidence type="ECO:0000256" key="3">
    <source>
        <dbReference type="ARBA" id="ARBA00022448"/>
    </source>
</evidence>
<dbReference type="RefSeq" id="WP_129893200.1">
    <property type="nucleotide sequence ID" value="NZ_CP035758.1"/>
</dbReference>
<evidence type="ECO:0000256" key="2">
    <source>
        <dbReference type="ARBA" id="ARBA00005695"/>
    </source>
</evidence>
<dbReference type="GO" id="GO:0030313">
    <property type="term" value="C:cell envelope"/>
    <property type="evidence" value="ECO:0007669"/>
    <property type="project" value="UniProtKB-SubCell"/>
</dbReference>
<dbReference type="GO" id="GO:1904680">
    <property type="term" value="F:peptide transmembrane transporter activity"/>
    <property type="evidence" value="ECO:0007669"/>
    <property type="project" value="TreeGrafter"/>
</dbReference>
<dbReference type="CDD" id="cd08504">
    <property type="entry name" value="PBP2_OppA"/>
    <property type="match status" value="1"/>
</dbReference>
<dbReference type="GO" id="GO:0015833">
    <property type="term" value="P:peptide transport"/>
    <property type="evidence" value="ECO:0007669"/>
    <property type="project" value="TreeGrafter"/>
</dbReference>
<accession>A0A4V0Z064</accession>
<dbReference type="GO" id="GO:0042597">
    <property type="term" value="C:periplasmic space"/>
    <property type="evidence" value="ECO:0007669"/>
    <property type="project" value="UniProtKB-ARBA"/>
</dbReference>
<dbReference type="Gene3D" id="3.40.190.10">
    <property type="entry name" value="Periplasmic binding protein-like II"/>
    <property type="match status" value="1"/>
</dbReference>
<organism evidence="7 8">
    <name type="scientific">Ktedonosporobacter rubrisoli</name>
    <dbReference type="NCBI Taxonomy" id="2509675"/>
    <lineage>
        <taxon>Bacteria</taxon>
        <taxon>Bacillati</taxon>
        <taxon>Chloroflexota</taxon>
        <taxon>Ktedonobacteria</taxon>
        <taxon>Ktedonobacterales</taxon>
        <taxon>Ktedonosporobacteraceae</taxon>
        <taxon>Ktedonosporobacter</taxon>
    </lineage>
</organism>
<dbReference type="Gene3D" id="3.90.76.10">
    <property type="entry name" value="Dipeptide-binding Protein, Domain 1"/>
    <property type="match status" value="1"/>
</dbReference>
<evidence type="ECO:0000256" key="4">
    <source>
        <dbReference type="ARBA" id="ARBA00022729"/>
    </source>
</evidence>